<dbReference type="AlphaFoldDB" id="A0A316U5H4"/>
<keyword evidence="4 6" id="KW-0694">RNA-binding</keyword>
<feature type="region of interest" description="Disordered" evidence="7">
    <location>
        <begin position="1"/>
        <end position="49"/>
    </location>
</feature>
<reference evidence="9 10" key="1">
    <citation type="journal article" date="2018" name="Mol. Biol. Evol.">
        <title>Broad Genomic Sampling Reveals a Smut Pathogenic Ancestry of the Fungal Clade Ustilaginomycotina.</title>
        <authorList>
            <person name="Kijpornyongpan T."/>
            <person name="Mondo S.J."/>
            <person name="Barry K."/>
            <person name="Sandor L."/>
            <person name="Lee J."/>
            <person name="Lipzen A."/>
            <person name="Pangilinan J."/>
            <person name="LaButti K."/>
            <person name="Hainaut M."/>
            <person name="Henrissat B."/>
            <person name="Grigoriev I.V."/>
            <person name="Spatafora J.W."/>
            <person name="Aime M.C."/>
        </authorList>
    </citation>
    <scope>NUCLEOTIDE SEQUENCE [LARGE SCALE GENOMIC DNA]</scope>
    <source>
        <strain evidence="9 10">MCA 4718</strain>
    </source>
</reference>
<gene>
    <name evidence="9" type="ORF">BCV69DRAFT_294165</name>
</gene>
<feature type="compositionally biased region" description="Low complexity" evidence="7">
    <location>
        <begin position="294"/>
        <end position="317"/>
    </location>
</feature>
<evidence type="ECO:0000256" key="4">
    <source>
        <dbReference type="ARBA" id="ARBA00022884"/>
    </source>
</evidence>
<sequence>MADQPNTSGAEPVYDPADFGEPSTSSALASAPTSADPTSSFPSDPNISFSQVTGKWVYEDPNTGVESEYDEQLGKWRQLVDEEEWKAQQGAYGVEGVDEDRPAAPVIRREKKKRKIQDLGGTDPNSIDGNATGSTQLLGADQMAPNRSDGAAEAEDERGSAKSKTRPARRERVNTSLFISSLPLDATQDEVAKVFSRYGILAESDDGSPRVKLYTDDKTGMFKGEALLTFFKAESCQLAIQLLDGTCLRAAEGKSTPLMKVQMADWSGKETEGSKTETVKPSNGNGAHANPEQGSSASKSTAASAPSASTSTAGPSAKKPRNEQDKKKAAKRYARMNEKLAGWESSSDEETSASLRPSGAQAGYLNPLSRTLILKRIFTLSELSSDPSLLLDLSSDIREECANFGEVTSVTLWDLEPEGVVSVKFRKGEEAQAALKVMDGRFFAGRRIEAFLSEGNKVKFRRSRGEAAGLGEESDEEGAEKKDGFGEWLEGEGDQET</sequence>
<dbReference type="GO" id="GO:0000398">
    <property type="term" value="P:mRNA splicing, via spliceosome"/>
    <property type="evidence" value="ECO:0007669"/>
    <property type="project" value="UniProtKB-ARBA"/>
</dbReference>
<dbReference type="STRING" id="1684307.A0A316U5H4"/>
<dbReference type="GO" id="GO:0005686">
    <property type="term" value="C:U2 snRNP"/>
    <property type="evidence" value="ECO:0007669"/>
    <property type="project" value="TreeGrafter"/>
</dbReference>
<dbReference type="GeneID" id="37015599"/>
<evidence type="ECO:0000256" key="3">
    <source>
        <dbReference type="ARBA" id="ARBA00022737"/>
    </source>
</evidence>
<evidence type="ECO:0000256" key="5">
    <source>
        <dbReference type="ARBA" id="ARBA00023187"/>
    </source>
</evidence>
<keyword evidence="10" id="KW-1185">Reference proteome</keyword>
<evidence type="ECO:0000313" key="9">
    <source>
        <dbReference type="EMBL" id="PWN20479.1"/>
    </source>
</evidence>
<accession>A0A316U5H4</accession>
<feature type="region of interest" description="Disordered" evidence="7">
    <location>
        <begin position="462"/>
        <end position="497"/>
    </location>
</feature>
<keyword evidence="5" id="KW-0508">mRNA splicing</keyword>
<dbReference type="InterPro" id="IPR012677">
    <property type="entry name" value="Nucleotide-bd_a/b_plait_sf"/>
</dbReference>
<name>A0A316U5H4_9BASI</name>
<evidence type="ECO:0000259" key="8">
    <source>
        <dbReference type="PROSITE" id="PS50102"/>
    </source>
</evidence>
<feature type="domain" description="RRM" evidence="8">
    <location>
        <begin position="370"/>
        <end position="455"/>
    </location>
</feature>
<feature type="compositionally biased region" description="Basic and acidic residues" evidence="7">
    <location>
        <begin position="267"/>
        <end position="278"/>
    </location>
</feature>
<dbReference type="InterPro" id="IPR000504">
    <property type="entry name" value="RRM_dom"/>
</dbReference>
<organism evidence="9 10">
    <name type="scientific">Pseudomicrostroma glucosiphilum</name>
    <dbReference type="NCBI Taxonomy" id="1684307"/>
    <lineage>
        <taxon>Eukaryota</taxon>
        <taxon>Fungi</taxon>
        <taxon>Dikarya</taxon>
        <taxon>Basidiomycota</taxon>
        <taxon>Ustilaginomycotina</taxon>
        <taxon>Exobasidiomycetes</taxon>
        <taxon>Microstromatales</taxon>
        <taxon>Microstromatales incertae sedis</taxon>
        <taxon>Pseudomicrostroma</taxon>
    </lineage>
</organism>
<feature type="compositionally biased region" description="Polar residues" evidence="7">
    <location>
        <begin position="123"/>
        <end position="137"/>
    </location>
</feature>
<evidence type="ECO:0000256" key="7">
    <source>
        <dbReference type="SAM" id="MobiDB-lite"/>
    </source>
</evidence>
<dbReference type="Proteomes" id="UP000245942">
    <property type="component" value="Unassembled WGS sequence"/>
</dbReference>
<evidence type="ECO:0000256" key="6">
    <source>
        <dbReference type="PROSITE-ProRule" id="PRU00176"/>
    </source>
</evidence>
<dbReference type="SMART" id="SM00360">
    <property type="entry name" value="RRM"/>
    <property type="match status" value="2"/>
</dbReference>
<dbReference type="GO" id="GO:0003723">
    <property type="term" value="F:RNA binding"/>
    <property type="evidence" value="ECO:0007669"/>
    <property type="project" value="UniProtKB-UniRule"/>
</dbReference>
<dbReference type="Gene3D" id="3.30.70.330">
    <property type="match status" value="2"/>
</dbReference>
<dbReference type="InterPro" id="IPR035979">
    <property type="entry name" value="RBD_domain_sf"/>
</dbReference>
<dbReference type="SUPFAM" id="SSF54928">
    <property type="entry name" value="RNA-binding domain, RBD"/>
    <property type="match status" value="2"/>
</dbReference>
<feature type="domain" description="RRM" evidence="8">
    <location>
        <begin position="175"/>
        <end position="263"/>
    </location>
</feature>
<feature type="region of interest" description="Disordered" evidence="7">
    <location>
        <begin position="89"/>
        <end position="170"/>
    </location>
</feature>
<dbReference type="PANTHER" id="PTHR15608">
    <property type="entry name" value="SPLICING FACTOR U2AF-ASSOCIATED PROTEIN 2"/>
    <property type="match status" value="1"/>
</dbReference>
<proteinExistence type="inferred from homology"/>
<dbReference type="EMBL" id="KZ819328">
    <property type="protein sequence ID" value="PWN20479.1"/>
    <property type="molecule type" value="Genomic_DNA"/>
</dbReference>
<dbReference type="OrthoDB" id="10258585at2759"/>
<dbReference type="GO" id="GO:0005684">
    <property type="term" value="C:U2-type spliceosomal complex"/>
    <property type="evidence" value="ECO:0007669"/>
    <property type="project" value="TreeGrafter"/>
</dbReference>
<dbReference type="PANTHER" id="PTHR15608:SF0">
    <property type="entry name" value="HIV TAT-SPECIFIC FACTOR 1"/>
    <property type="match status" value="1"/>
</dbReference>
<keyword evidence="2" id="KW-0507">mRNA processing</keyword>
<comment type="similarity">
    <text evidence="1">Belongs to the HTATSF1 family.</text>
</comment>
<evidence type="ECO:0000313" key="10">
    <source>
        <dbReference type="Proteomes" id="UP000245942"/>
    </source>
</evidence>
<dbReference type="CDD" id="cd12285">
    <property type="entry name" value="RRM3_RBM39_like"/>
    <property type="match status" value="1"/>
</dbReference>
<dbReference type="RefSeq" id="XP_025347639.1">
    <property type="nucleotide sequence ID" value="XM_025493865.1"/>
</dbReference>
<keyword evidence="3" id="KW-0677">Repeat</keyword>
<dbReference type="PROSITE" id="PS50102">
    <property type="entry name" value="RRM"/>
    <property type="match status" value="2"/>
</dbReference>
<protein>
    <recommendedName>
        <fullName evidence="8">RRM domain-containing protein</fullName>
    </recommendedName>
</protein>
<dbReference type="Pfam" id="PF00076">
    <property type="entry name" value="RRM_1"/>
    <property type="match status" value="2"/>
</dbReference>
<dbReference type="InterPro" id="IPR034393">
    <property type="entry name" value="TatSF1-like"/>
</dbReference>
<evidence type="ECO:0000256" key="2">
    <source>
        <dbReference type="ARBA" id="ARBA00022664"/>
    </source>
</evidence>
<feature type="region of interest" description="Disordered" evidence="7">
    <location>
        <begin position="264"/>
        <end position="361"/>
    </location>
</feature>
<dbReference type="FunFam" id="3.30.70.330:FF:000105">
    <property type="entry name" value="HIV Tat-specific factor 1 homolog"/>
    <property type="match status" value="1"/>
</dbReference>
<evidence type="ECO:0000256" key="1">
    <source>
        <dbReference type="ARBA" id="ARBA00007747"/>
    </source>
</evidence>
<feature type="compositionally biased region" description="Low complexity" evidence="7">
    <location>
        <begin position="22"/>
        <end position="45"/>
    </location>
</feature>